<dbReference type="Pfam" id="PF00698">
    <property type="entry name" value="Acyl_transf_1"/>
    <property type="match status" value="1"/>
</dbReference>
<evidence type="ECO:0000313" key="9">
    <source>
        <dbReference type="Proteomes" id="UP000630887"/>
    </source>
</evidence>
<dbReference type="SMART" id="SM00823">
    <property type="entry name" value="PKS_PP"/>
    <property type="match status" value="1"/>
</dbReference>
<evidence type="ECO:0000256" key="4">
    <source>
        <dbReference type="SAM" id="MobiDB-lite"/>
    </source>
</evidence>
<evidence type="ECO:0000259" key="5">
    <source>
        <dbReference type="PROSITE" id="PS50075"/>
    </source>
</evidence>
<dbReference type="SUPFAM" id="SSF52151">
    <property type="entry name" value="FabD/lysophospholipase-like"/>
    <property type="match status" value="1"/>
</dbReference>
<evidence type="ECO:0000256" key="1">
    <source>
        <dbReference type="ARBA" id="ARBA00022450"/>
    </source>
</evidence>
<dbReference type="GO" id="GO:0031177">
    <property type="term" value="F:phosphopantetheine binding"/>
    <property type="evidence" value="ECO:0007669"/>
    <property type="project" value="InterPro"/>
</dbReference>
<keyword evidence="9" id="KW-1185">Reference proteome</keyword>
<dbReference type="Pfam" id="PF00109">
    <property type="entry name" value="ketoacyl-synt"/>
    <property type="match status" value="1"/>
</dbReference>
<dbReference type="PANTHER" id="PTHR43775:SF37">
    <property type="entry name" value="SI:DKEY-61P9.11"/>
    <property type="match status" value="1"/>
</dbReference>
<dbReference type="GO" id="GO:0004312">
    <property type="term" value="F:fatty acid synthase activity"/>
    <property type="evidence" value="ECO:0007669"/>
    <property type="project" value="TreeGrafter"/>
</dbReference>
<keyword evidence="3" id="KW-0808">Transferase</keyword>
<evidence type="ECO:0000313" key="8">
    <source>
        <dbReference type="EMBL" id="GIG04141.1"/>
    </source>
</evidence>
<gene>
    <name evidence="8" type="ORF">Cco03nite_08410</name>
</gene>
<dbReference type="InterPro" id="IPR009081">
    <property type="entry name" value="PP-bd_ACP"/>
</dbReference>
<dbReference type="InterPro" id="IPR020806">
    <property type="entry name" value="PKS_PP-bd"/>
</dbReference>
<dbReference type="PROSITE" id="PS52004">
    <property type="entry name" value="KS3_2"/>
    <property type="match status" value="1"/>
</dbReference>
<evidence type="ECO:0008006" key="10">
    <source>
        <dbReference type="Google" id="ProtNLM"/>
    </source>
</evidence>
<dbReference type="Proteomes" id="UP000630887">
    <property type="component" value="Unassembled WGS sequence"/>
</dbReference>
<dbReference type="Gene3D" id="1.10.1200.10">
    <property type="entry name" value="ACP-like"/>
    <property type="match status" value="1"/>
</dbReference>
<dbReference type="GO" id="GO:0005737">
    <property type="term" value="C:cytoplasm"/>
    <property type="evidence" value="ECO:0007669"/>
    <property type="project" value="TreeGrafter"/>
</dbReference>
<dbReference type="InterPro" id="IPR018201">
    <property type="entry name" value="Ketoacyl_synth_AS"/>
</dbReference>
<feature type="domain" description="SPOC" evidence="6">
    <location>
        <begin position="938"/>
        <end position="1018"/>
    </location>
</feature>
<dbReference type="PROSITE" id="PS00606">
    <property type="entry name" value="KS3_1"/>
    <property type="match status" value="1"/>
</dbReference>
<comment type="caution">
    <text evidence="8">The sequence shown here is derived from an EMBL/GenBank/DDBJ whole genome shotgun (WGS) entry which is preliminary data.</text>
</comment>
<dbReference type="Pfam" id="PF02801">
    <property type="entry name" value="Ketoacyl-synt_C"/>
    <property type="match status" value="1"/>
</dbReference>
<dbReference type="GO" id="GO:0005886">
    <property type="term" value="C:plasma membrane"/>
    <property type="evidence" value="ECO:0007669"/>
    <property type="project" value="TreeGrafter"/>
</dbReference>
<dbReference type="CDD" id="cd00833">
    <property type="entry name" value="PKS"/>
    <property type="match status" value="1"/>
</dbReference>
<dbReference type="PANTHER" id="PTHR43775">
    <property type="entry name" value="FATTY ACID SYNTHASE"/>
    <property type="match status" value="1"/>
</dbReference>
<dbReference type="GO" id="GO:0006633">
    <property type="term" value="P:fatty acid biosynthetic process"/>
    <property type="evidence" value="ECO:0007669"/>
    <property type="project" value="InterPro"/>
</dbReference>
<dbReference type="InterPro" id="IPR014030">
    <property type="entry name" value="Ketoacyl_synth_N"/>
</dbReference>
<dbReference type="InterPro" id="IPR014031">
    <property type="entry name" value="Ketoacyl_synth_C"/>
</dbReference>
<feature type="domain" description="Ketosynthase family 3 (KS3)" evidence="7">
    <location>
        <begin position="9"/>
        <end position="436"/>
    </location>
</feature>
<dbReference type="PROSITE" id="PS50075">
    <property type="entry name" value="CARRIER"/>
    <property type="match status" value="1"/>
</dbReference>
<dbReference type="InterPro" id="IPR014043">
    <property type="entry name" value="Acyl_transferase_dom"/>
</dbReference>
<dbReference type="SMART" id="SM00825">
    <property type="entry name" value="PKS_KS"/>
    <property type="match status" value="1"/>
</dbReference>
<dbReference type="InterPro" id="IPR020841">
    <property type="entry name" value="PKS_Beta-ketoAc_synthase_dom"/>
</dbReference>
<dbReference type="EMBL" id="BONI01000005">
    <property type="protein sequence ID" value="GIG04141.1"/>
    <property type="molecule type" value="Genomic_DNA"/>
</dbReference>
<protein>
    <recommendedName>
        <fullName evidence="10">Acyl transferase domain-containing protein</fullName>
    </recommendedName>
</protein>
<dbReference type="RefSeq" id="WP_203688717.1">
    <property type="nucleotide sequence ID" value="NZ_BAAALC010000011.1"/>
</dbReference>
<feature type="region of interest" description="Disordered" evidence="4">
    <location>
        <begin position="909"/>
        <end position="933"/>
    </location>
</feature>
<name>A0A8J3P4W8_9ACTN</name>
<dbReference type="InterPro" id="IPR036736">
    <property type="entry name" value="ACP-like_sf"/>
</dbReference>
<evidence type="ECO:0000259" key="6">
    <source>
        <dbReference type="PROSITE" id="PS50917"/>
    </source>
</evidence>
<dbReference type="PROSITE" id="PS50917">
    <property type="entry name" value="SPOC"/>
    <property type="match status" value="1"/>
</dbReference>
<dbReference type="GO" id="GO:0071770">
    <property type="term" value="P:DIM/DIP cell wall layer assembly"/>
    <property type="evidence" value="ECO:0007669"/>
    <property type="project" value="TreeGrafter"/>
</dbReference>
<sequence length="1018" mass="104397">MTDDLTDGPEPIAVIGMACRVPGAPDLARFWDNLVAGRSARTELSREHLLRAGVPAEQLDDPDFVPVGYLLDGVEDFDAGLFGLTPREAALADPQHRLFLELCHSALEHAGWDPARFPGDIGVYGGRGMETYRWQHIHANRAIMAVTDHTTIGNGNHADTFTTLASYHLNLRGPSVGVYTACSTSLVAVHMAAEALRAGECDMALAGGVSIELPADRGYLHREGAADSADGHCRPFDAAASGVVAGSGGGAVLLKRLADALDDGDQVYAVVLGNAVNNDGAAKVGFTASGVAGQAAAVANALATAGVDPRTVSYVEASATGSPLGDAIEVEALTSVYGRGRADRQWCALGSVKSNIGHLSQGAGVVGLIKTALALHHGRIPASLGYTAANPALHLDQSPFYVNAALATWETGSTPRRAAVSSFGVGGTNAHVVLQQGPAREPNPAAPGQPRAVPSGAVPDRPAATAVLEPGRPQVLTVSARSAAARDAAAARLADHLAVAGDLDLADVAFTLRAGRAEHPYRAAVVATGRTGAVAALRSPQRLSGTAVANPRVVLLFGDQAPGPAGLGLYDTVPAFAAAVDSCAAASGRDARDLPADPLLGSFTAGYATARLWQSWGVRPATMLGHGVGEYVAATLAGVFDLADALRLVALHGRLAREAAETAFTVSAAPDRLAALLPPQASIVAVDGPATCVVTGPAELLERLTEPSGRKIATRRLRTVHASPSAVTDAMLAELTAAVTAARPAAPNSPYLSCRTGLPATADQTRDPAYWAGLLREPVLFGPAVATALAGGATVFLECGPGRRLAGLAQMQAPKDGPAPLHSLPAATEPAGTRAADEATTCYTTAATLWAHGVPLAFGGTGRRVPLPGYPYERTRHWIDPDPPAPVQAVAPAAGLLITRDGTARADVTPTGSDHAAPAVTASTGMSTAPTGTDGVTEPEVAAALAPIWTSLLGIERIQPDDDFFAIGGTSLTAVQLVAQVRASFGVRLSMRLIFDAPTLDAMARTIEQRRAAAKAKV</sequence>
<dbReference type="InterPro" id="IPR016039">
    <property type="entry name" value="Thiolase-like"/>
</dbReference>
<feature type="domain" description="Carrier" evidence="5">
    <location>
        <begin position="936"/>
        <end position="1011"/>
    </location>
</feature>
<keyword evidence="2" id="KW-0597">Phosphoprotein</keyword>
<dbReference type="SMART" id="SM00827">
    <property type="entry name" value="PKS_AT"/>
    <property type="match status" value="1"/>
</dbReference>
<dbReference type="InterPro" id="IPR010912">
    <property type="entry name" value="SPOC_met"/>
</dbReference>
<evidence type="ECO:0000256" key="3">
    <source>
        <dbReference type="ARBA" id="ARBA00022679"/>
    </source>
</evidence>
<organism evidence="8 9">
    <name type="scientific">Catellatospora coxensis</name>
    <dbReference type="NCBI Taxonomy" id="310354"/>
    <lineage>
        <taxon>Bacteria</taxon>
        <taxon>Bacillati</taxon>
        <taxon>Actinomycetota</taxon>
        <taxon>Actinomycetes</taxon>
        <taxon>Micromonosporales</taxon>
        <taxon>Micromonosporaceae</taxon>
        <taxon>Catellatospora</taxon>
    </lineage>
</organism>
<proteinExistence type="predicted"/>
<accession>A0A8J3P4W8</accession>
<dbReference type="InterPro" id="IPR001227">
    <property type="entry name" value="Ac_transferase_dom_sf"/>
</dbReference>
<dbReference type="GO" id="GO:0004315">
    <property type="term" value="F:3-oxoacyl-[acyl-carrier-protein] synthase activity"/>
    <property type="evidence" value="ECO:0007669"/>
    <property type="project" value="InterPro"/>
</dbReference>
<dbReference type="InterPro" id="IPR016035">
    <property type="entry name" value="Acyl_Trfase/lysoPLipase"/>
</dbReference>
<evidence type="ECO:0000256" key="2">
    <source>
        <dbReference type="ARBA" id="ARBA00022553"/>
    </source>
</evidence>
<keyword evidence="1" id="KW-0596">Phosphopantetheine</keyword>
<dbReference type="InterPro" id="IPR050091">
    <property type="entry name" value="PKS_NRPS_Biosynth_Enz"/>
</dbReference>
<reference evidence="8 9" key="1">
    <citation type="submission" date="2021-01" db="EMBL/GenBank/DDBJ databases">
        <title>Whole genome shotgun sequence of Catellatospora coxensis NBRC 107359.</title>
        <authorList>
            <person name="Komaki H."/>
            <person name="Tamura T."/>
        </authorList>
    </citation>
    <scope>NUCLEOTIDE SEQUENCE [LARGE SCALE GENOMIC DNA]</scope>
    <source>
        <strain evidence="8 9">NBRC 107359</strain>
    </source>
</reference>
<evidence type="ECO:0000259" key="7">
    <source>
        <dbReference type="PROSITE" id="PS52004"/>
    </source>
</evidence>
<dbReference type="AlphaFoldDB" id="A0A8J3P4W8"/>
<dbReference type="SUPFAM" id="SSF47336">
    <property type="entry name" value="ACP-like"/>
    <property type="match status" value="1"/>
</dbReference>
<dbReference type="Gene3D" id="3.40.47.10">
    <property type="match status" value="1"/>
</dbReference>
<feature type="compositionally biased region" description="Polar residues" evidence="4">
    <location>
        <begin position="921"/>
        <end position="931"/>
    </location>
</feature>
<dbReference type="Pfam" id="PF22621">
    <property type="entry name" value="CurL-like_PKS_C"/>
    <property type="match status" value="1"/>
</dbReference>
<dbReference type="Pfam" id="PF00550">
    <property type="entry name" value="PP-binding"/>
    <property type="match status" value="1"/>
</dbReference>
<feature type="region of interest" description="Disordered" evidence="4">
    <location>
        <begin position="438"/>
        <end position="457"/>
    </location>
</feature>
<dbReference type="Gene3D" id="3.40.366.10">
    <property type="entry name" value="Malonyl-Coenzyme A Acyl Carrier Protein, domain 2"/>
    <property type="match status" value="1"/>
</dbReference>
<dbReference type="Gene3D" id="3.30.70.3290">
    <property type="match status" value="1"/>
</dbReference>
<dbReference type="SUPFAM" id="SSF53901">
    <property type="entry name" value="Thiolase-like"/>
    <property type="match status" value="1"/>
</dbReference>